<dbReference type="Gene3D" id="2.20.100.10">
    <property type="entry name" value="Thrombospondin type-1 (TSP1) repeat"/>
    <property type="match status" value="2"/>
</dbReference>
<dbReference type="InterPro" id="IPR036383">
    <property type="entry name" value="TSP1_rpt_sf"/>
</dbReference>
<accession>A0A814TCW2</accession>
<organism evidence="1 2">
    <name type="scientific">Adineta steineri</name>
    <dbReference type="NCBI Taxonomy" id="433720"/>
    <lineage>
        <taxon>Eukaryota</taxon>
        <taxon>Metazoa</taxon>
        <taxon>Spiralia</taxon>
        <taxon>Gnathifera</taxon>
        <taxon>Rotifera</taxon>
        <taxon>Eurotatoria</taxon>
        <taxon>Bdelloidea</taxon>
        <taxon>Adinetida</taxon>
        <taxon>Adinetidae</taxon>
        <taxon>Adineta</taxon>
    </lineage>
</organism>
<dbReference type="SUPFAM" id="SSF82895">
    <property type="entry name" value="TSP-1 type 1 repeat"/>
    <property type="match status" value="2"/>
</dbReference>
<dbReference type="AlphaFoldDB" id="A0A814TCW2"/>
<dbReference type="InterPro" id="IPR000884">
    <property type="entry name" value="TSP1_rpt"/>
</dbReference>
<reference evidence="1" key="1">
    <citation type="submission" date="2021-02" db="EMBL/GenBank/DDBJ databases">
        <authorList>
            <person name="Nowell W R."/>
        </authorList>
    </citation>
    <scope>NUCLEOTIDE SEQUENCE</scope>
</reference>
<name>A0A814TCW2_9BILA</name>
<protein>
    <submittedName>
        <fullName evidence="1">Uncharacterized protein</fullName>
    </submittedName>
</protein>
<dbReference type="EMBL" id="CAJNOE010000339">
    <property type="protein sequence ID" value="CAF1159691.1"/>
    <property type="molecule type" value="Genomic_DNA"/>
</dbReference>
<dbReference type="Proteomes" id="UP000663860">
    <property type="component" value="Unassembled WGS sequence"/>
</dbReference>
<evidence type="ECO:0000313" key="2">
    <source>
        <dbReference type="Proteomes" id="UP000663860"/>
    </source>
</evidence>
<evidence type="ECO:0000313" key="1">
    <source>
        <dbReference type="EMBL" id="CAF1159691.1"/>
    </source>
</evidence>
<dbReference type="SMART" id="SM00209">
    <property type="entry name" value="TSP1"/>
    <property type="match status" value="2"/>
</dbReference>
<sequence>MSPVASSIPPAVTSGGLLTSPTSATSMATVTPGCTWSAWDNGSCSVTCGTGVYSRHRVCLDANHGVCNTCGQNSTMTGCTWSAWDNGSCSVTCGTGVYSRHRVCLDANHSVCNTCGQNSTMTGTRPCFYPNCQ</sequence>
<dbReference type="PROSITE" id="PS50092">
    <property type="entry name" value="TSP1"/>
    <property type="match status" value="2"/>
</dbReference>
<gene>
    <name evidence="1" type="ORF">IZO911_LOCUS26254</name>
</gene>
<comment type="caution">
    <text evidence="1">The sequence shown here is derived from an EMBL/GenBank/DDBJ whole genome shotgun (WGS) entry which is preliminary data.</text>
</comment>
<proteinExistence type="predicted"/>
<dbReference type="Pfam" id="PF00090">
    <property type="entry name" value="TSP_1"/>
    <property type="match status" value="2"/>
</dbReference>